<dbReference type="Pfam" id="PF18408">
    <property type="entry name" value="zf_Hakai"/>
    <property type="match status" value="1"/>
</dbReference>
<feature type="compositionally biased region" description="Polar residues" evidence="7">
    <location>
        <begin position="357"/>
        <end position="373"/>
    </location>
</feature>
<dbReference type="EMBL" id="CABIJS010000444">
    <property type="protein sequence ID" value="VUZ51447.1"/>
    <property type="molecule type" value="Genomic_DNA"/>
</dbReference>
<gene>
    <name evidence="9" type="ORF">WMSIL1_LOCUS10216</name>
</gene>
<keyword evidence="1" id="KW-0479">Metal-binding</keyword>
<dbReference type="InterPro" id="IPR001841">
    <property type="entry name" value="Znf_RING"/>
</dbReference>
<feature type="compositionally biased region" description="Polar residues" evidence="7">
    <location>
        <begin position="1"/>
        <end position="17"/>
    </location>
</feature>
<dbReference type="InterPro" id="IPR017907">
    <property type="entry name" value="Znf_RING_CS"/>
</dbReference>
<evidence type="ECO:0000313" key="10">
    <source>
        <dbReference type="Proteomes" id="UP000321570"/>
    </source>
</evidence>
<dbReference type="UniPathway" id="UPA00143"/>
<feature type="compositionally biased region" description="Basic residues" evidence="7">
    <location>
        <begin position="38"/>
        <end position="60"/>
    </location>
</feature>
<evidence type="ECO:0000256" key="1">
    <source>
        <dbReference type="ARBA" id="ARBA00022723"/>
    </source>
</evidence>
<proteinExistence type="inferred from homology"/>
<dbReference type="GO" id="GO:0061630">
    <property type="term" value="F:ubiquitin protein ligase activity"/>
    <property type="evidence" value="ECO:0007669"/>
    <property type="project" value="InterPro"/>
</dbReference>
<comment type="similarity">
    <text evidence="4">Belongs to the Hakai family.</text>
</comment>
<evidence type="ECO:0000256" key="5">
    <source>
        <dbReference type="ARBA" id="ARBA00041081"/>
    </source>
</evidence>
<evidence type="ECO:0000256" key="7">
    <source>
        <dbReference type="SAM" id="MobiDB-lite"/>
    </source>
</evidence>
<dbReference type="PANTHER" id="PTHR13480:SF0">
    <property type="entry name" value="E3 UBIQUITIN-PROTEIN LIGASE HAKAI"/>
    <property type="match status" value="1"/>
</dbReference>
<dbReference type="GO" id="GO:0008270">
    <property type="term" value="F:zinc ion binding"/>
    <property type="evidence" value="ECO:0007669"/>
    <property type="project" value="UniProtKB-KW"/>
</dbReference>
<evidence type="ECO:0000259" key="8">
    <source>
        <dbReference type="PROSITE" id="PS50089"/>
    </source>
</evidence>
<dbReference type="AlphaFoldDB" id="A0A564YVZ5"/>
<dbReference type="PROSITE" id="PS00518">
    <property type="entry name" value="ZF_RING_1"/>
    <property type="match status" value="1"/>
</dbReference>
<accession>A0A564YVZ5</accession>
<dbReference type="PANTHER" id="PTHR13480">
    <property type="entry name" value="E3 UBIQUITIN-PROTEIN LIGASE HAKAI-RELATED"/>
    <property type="match status" value="1"/>
</dbReference>
<dbReference type="GO" id="GO:0016567">
    <property type="term" value="P:protein ubiquitination"/>
    <property type="evidence" value="ECO:0007669"/>
    <property type="project" value="UniProtKB-UniPathway"/>
</dbReference>
<evidence type="ECO:0000256" key="2">
    <source>
        <dbReference type="ARBA" id="ARBA00022771"/>
    </source>
</evidence>
<dbReference type="PROSITE" id="PS50089">
    <property type="entry name" value="ZF_RING_2"/>
    <property type="match status" value="1"/>
</dbReference>
<dbReference type="InterPro" id="IPR041042">
    <property type="entry name" value="Znf_Hakai"/>
</dbReference>
<name>A0A564YVZ5_HYMDI</name>
<protein>
    <recommendedName>
        <fullName evidence="5">E3 ubiquitin-protein ligase Hakai</fullName>
    </recommendedName>
</protein>
<feature type="domain" description="RING-type" evidence="8">
    <location>
        <begin position="130"/>
        <end position="166"/>
    </location>
</feature>
<feature type="region of interest" description="Disordered" evidence="7">
    <location>
        <begin position="349"/>
        <end position="373"/>
    </location>
</feature>
<sequence length="373" mass="40888">MSGTNDEYPDVNNSSELSTDKLKSSSRHCQRVSSSPHSRSRSRSRSSGSYRRHSRRHHSNRSSDSRSNSSRSSSRSYSRSGSRSRSRSHSRENGGAIQQKDPRDRSMRHRWSNNVWMIGEKVKDLTFHVCDICDKPIVIYGRLKPCNHIFCFTCALSLSGKCRWCDAPYISCDRHLLGNIYQCTEDPKCRRTYMSQRDLQAHINHRHKKLTKVVPPSTSNQVKTAALPSVNKPLPQANYTSNSVKLQTNLSVPPPSLLVSGGQATNAPSPSQPHNALLVAPSSGHQVGRGNSNAGGGEFATIAALAAAIQANPNALVASLAVAGGLNVSQLCPPPPAAGNFQMQQQQTFSQAQNTSPQIPDNSTFWSSRNPQM</sequence>
<evidence type="ECO:0000256" key="6">
    <source>
        <dbReference type="PROSITE-ProRule" id="PRU00175"/>
    </source>
</evidence>
<feature type="compositionally biased region" description="Low complexity" evidence="7">
    <location>
        <begin position="65"/>
        <end position="81"/>
    </location>
</feature>
<keyword evidence="3" id="KW-0862">Zinc</keyword>
<feature type="region of interest" description="Disordered" evidence="7">
    <location>
        <begin position="1"/>
        <end position="108"/>
    </location>
</feature>
<keyword evidence="2 6" id="KW-0863">Zinc-finger</keyword>
<dbReference type="InterPro" id="IPR040383">
    <property type="entry name" value="HAKAI/CBLL2"/>
</dbReference>
<evidence type="ECO:0000313" key="9">
    <source>
        <dbReference type="EMBL" id="VUZ51447.1"/>
    </source>
</evidence>
<organism evidence="9 10">
    <name type="scientific">Hymenolepis diminuta</name>
    <name type="common">Rat tapeworm</name>
    <dbReference type="NCBI Taxonomy" id="6216"/>
    <lineage>
        <taxon>Eukaryota</taxon>
        <taxon>Metazoa</taxon>
        <taxon>Spiralia</taxon>
        <taxon>Lophotrochozoa</taxon>
        <taxon>Platyhelminthes</taxon>
        <taxon>Cestoda</taxon>
        <taxon>Eucestoda</taxon>
        <taxon>Cyclophyllidea</taxon>
        <taxon>Hymenolepididae</taxon>
        <taxon>Hymenolepis</taxon>
    </lineage>
</organism>
<dbReference type="Gene3D" id="6.10.140.2210">
    <property type="match status" value="1"/>
</dbReference>
<evidence type="ECO:0000256" key="3">
    <source>
        <dbReference type="ARBA" id="ARBA00022833"/>
    </source>
</evidence>
<dbReference type="Proteomes" id="UP000321570">
    <property type="component" value="Unassembled WGS sequence"/>
</dbReference>
<reference evidence="9 10" key="1">
    <citation type="submission" date="2019-07" db="EMBL/GenBank/DDBJ databases">
        <authorList>
            <person name="Jastrzebski P J."/>
            <person name="Paukszto L."/>
            <person name="Jastrzebski P J."/>
        </authorList>
    </citation>
    <scope>NUCLEOTIDE SEQUENCE [LARGE SCALE GENOMIC DNA]</scope>
    <source>
        <strain evidence="9 10">WMS-il1</strain>
    </source>
</reference>
<dbReference type="Gene3D" id="3.30.40.10">
    <property type="entry name" value="Zinc/RING finger domain, C3HC4 (zinc finger)"/>
    <property type="match status" value="1"/>
</dbReference>
<keyword evidence="10" id="KW-1185">Reference proteome</keyword>
<evidence type="ECO:0000256" key="4">
    <source>
        <dbReference type="ARBA" id="ARBA00038499"/>
    </source>
</evidence>
<dbReference type="InterPro" id="IPR013083">
    <property type="entry name" value="Znf_RING/FYVE/PHD"/>
</dbReference>
<dbReference type="GO" id="GO:0030155">
    <property type="term" value="P:regulation of cell adhesion"/>
    <property type="evidence" value="ECO:0007669"/>
    <property type="project" value="TreeGrafter"/>
</dbReference>